<reference evidence="7 8" key="1">
    <citation type="journal article" date="2024" name="BMC Genomics">
        <title>De novo assembly and annotation of Popillia japonica's genome with initial clues to its potential as an invasive pest.</title>
        <authorList>
            <person name="Cucini C."/>
            <person name="Boschi S."/>
            <person name="Funari R."/>
            <person name="Cardaioli E."/>
            <person name="Iannotti N."/>
            <person name="Marturano G."/>
            <person name="Paoli F."/>
            <person name="Bruttini M."/>
            <person name="Carapelli A."/>
            <person name="Frati F."/>
            <person name="Nardi F."/>
        </authorList>
    </citation>
    <scope>NUCLEOTIDE SEQUENCE [LARGE SCALE GENOMIC DNA]</scope>
    <source>
        <strain evidence="7">DMR45628</strain>
    </source>
</reference>
<evidence type="ECO:0000313" key="8">
    <source>
        <dbReference type="Proteomes" id="UP001458880"/>
    </source>
</evidence>
<dbReference type="Proteomes" id="UP001458880">
    <property type="component" value="Unassembled WGS sequence"/>
</dbReference>
<keyword evidence="3 5" id="KW-1133">Transmembrane helix</keyword>
<sequence>MQDRQEKFPSTFTVDNFSSTTKLAQNEVKLPIGSKETINEKDDYNPFEHRQTEHATSTAGVLTHLMKGSLGTGILAMPNAFKNGGLVFSFVGTIVVGILCTHCVYLLVAASHEICRRSKQPVLGFSETAGAVFEHGPKRIRPWAGTAR</sequence>
<dbReference type="AlphaFoldDB" id="A0AAW1L4A8"/>
<evidence type="ECO:0000256" key="4">
    <source>
        <dbReference type="ARBA" id="ARBA00023136"/>
    </source>
</evidence>
<proteinExistence type="predicted"/>
<comment type="subcellular location">
    <subcellularLocation>
        <location evidence="1">Membrane</location>
        <topology evidence="1">Multi-pass membrane protein</topology>
    </subcellularLocation>
</comment>
<dbReference type="EMBL" id="JASPKY010000172">
    <property type="protein sequence ID" value="KAK9728126.1"/>
    <property type="molecule type" value="Genomic_DNA"/>
</dbReference>
<gene>
    <name evidence="7" type="ORF">QE152_g18185</name>
</gene>
<evidence type="ECO:0000256" key="3">
    <source>
        <dbReference type="ARBA" id="ARBA00022989"/>
    </source>
</evidence>
<dbReference type="GO" id="GO:0015179">
    <property type="term" value="F:L-amino acid transmembrane transporter activity"/>
    <property type="evidence" value="ECO:0007669"/>
    <property type="project" value="TreeGrafter"/>
</dbReference>
<keyword evidence="4 5" id="KW-0472">Membrane</keyword>
<dbReference type="GO" id="GO:0005774">
    <property type="term" value="C:vacuolar membrane"/>
    <property type="evidence" value="ECO:0007669"/>
    <property type="project" value="TreeGrafter"/>
</dbReference>
<dbReference type="Pfam" id="PF01490">
    <property type="entry name" value="Aa_trans"/>
    <property type="match status" value="1"/>
</dbReference>
<evidence type="ECO:0000313" key="7">
    <source>
        <dbReference type="EMBL" id="KAK9728126.1"/>
    </source>
</evidence>
<feature type="transmembrane region" description="Helical" evidence="5">
    <location>
        <begin position="86"/>
        <end position="110"/>
    </location>
</feature>
<evidence type="ECO:0000256" key="1">
    <source>
        <dbReference type="ARBA" id="ARBA00004141"/>
    </source>
</evidence>
<name>A0AAW1L4A8_POPJA</name>
<dbReference type="PANTHER" id="PTHR22950">
    <property type="entry name" value="AMINO ACID TRANSPORTER"/>
    <property type="match status" value="1"/>
</dbReference>
<keyword evidence="2 5" id="KW-0812">Transmembrane</keyword>
<evidence type="ECO:0000256" key="5">
    <source>
        <dbReference type="SAM" id="Phobius"/>
    </source>
</evidence>
<evidence type="ECO:0000259" key="6">
    <source>
        <dbReference type="Pfam" id="PF01490"/>
    </source>
</evidence>
<accession>A0AAW1L4A8</accession>
<evidence type="ECO:0000256" key="2">
    <source>
        <dbReference type="ARBA" id="ARBA00022692"/>
    </source>
</evidence>
<dbReference type="PANTHER" id="PTHR22950:SF494">
    <property type="entry name" value="GH04538P"/>
    <property type="match status" value="1"/>
</dbReference>
<feature type="domain" description="Amino acid transporter transmembrane" evidence="6">
    <location>
        <begin position="56"/>
        <end position="129"/>
    </location>
</feature>
<comment type="caution">
    <text evidence="7">The sequence shown here is derived from an EMBL/GenBank/DDBJ whole genome shotgun (WGS) entry which is preliminary data.</text>
</comment>
<protein>
    <submittedName>
        <fullName evidence="7">Transmembrane amino acid transporter protein</fullName>
    </submittedName>
</protein>
<organism evidence="7 8">
    <name type="scientific">Popillia japonica</name>
    <name type="common">Japanese beetle</name>
    <dbReference type="NCBI Taxonomy" id="7064"/>
    <lineage>
        <taxon>Eukaryota</taxon>
        <taxon>Metazoa</taxon>
        <taxon>Ecdysozoa</taxon>
        <taxon>Arthropoda</taxon>
        <taxon>Hexapoda</taxon>
        <taxon>Insecta</taxon>
        <taxon>Pterygota</taxon>
        <taxon>Neoptera</taxon>
        <taxon>Endopterygota</taxon>
        <taxon>Coleoptera</taxon>
        <taxon>Polyphaga</taxon>
        <taxon>Scarabaeiformia</taxon>
        <taxon>Scarabaeidae</taxon>
        <taxon>Rutelinae</taxon>
        <taxon>Popillia</taxon>
    </lineage>
</organism>
<dbReference type="InterPro" id="IPR013057">
    <property type="entry name" value="AA_transpt_TM"/>
</dbReference>
<keyword evidence="8" id="KW-1185">Reference proteome</keyword>